<dbReference type="Proteomes" id="UP000432209">
    <property type="component" value="Unassembled WGS sequence"/>
</dbReference>
<gene>
    <name evidence="2" type="ORF">GFJ39_02220</name>
</gene>
<organism evidence="2 3">
    <name type="scientific">Gluconobacter aidae</name>
    <dbReference type="NCBI Taxonomy" id="2662454"/>
    <lineage>
        <taxon>Bacteria</taxon>
        <taxon>Pseudomonadati</taxon>
        <taxon>Pseudomonadota</taxon>
        <taxon>Alphaproteobacteria</taxon>
        <taxon>Acetobacterales</taxon>
        <taxon>Acetobacteraceae</taxon>
        <taxon>Gluconobacter</taxon>
    </lineage>
</organism>
<name>A0A7X1SN27_9PROT</name>
<proteinExistence type="predicted"/>
<accession>A0A7X1SN27</accession>
<comment type="caution">
    <text evidence="2">The sequence shown here is derived from an EMBL/GenBank/DDBJ whole genome shotgun (WGS) entry which is preliminary data.</text>
</comment>
<evidence type="ECO:0000256" key="1">
    <source>
        <dbReference type="SAM" id="MobiDB-lite"/>
    </source>
</evidence>
<sequence length="61" mass="6453">MGCACATPAPTEKTATVARSAFLEPKNLDIENLPGVELGPQCSQKSKGVKARKVAEEPLDR</sequence>
<protein>
    <submittedName>
        <fullName evidence="2">Uncharacterized protein</fullName>
    </submittedName>
</protein>
<evidence type="ECO:0000313" key="3">
    <source>
        <dbReference type="Proteomes" id="UP000432209"/>
    </source>
</evidence>
<feature type="region of interest" description="Disordered" evidence="1">
    <location>
        <begin position="33"/>
        <end position="61"/>
    </location>
</feature>
<dbReference type="AlphaFoldDB" id="A0A7X1SN27"/>
<evidence type="ECO:0000313" key="2">
    <source>
        <dbReference type="EMBL" id="MQR98026.1"/>
    </source>
</evidence>
<keyword evidence="3" id="KW-1185">Reference proteome</keyword>
<reference evidence="2 3" key="1">
    <citation type="submission" date="2019-10" db="EMBL/GenBank/DDBJ databases">
        <title>Gluconobacter aidae sp. nov., a novel species of acetic acid bacteria isolated in Thailand.</title>
        <authorList>
            <person name="Yukphan P."/>
            <person name="Charoenyingcharoen P."/>
            <person name="Malimas S."/>
            <person name="Muramatsu Y."/>
            <person name="Nakagawa Y."/>
            <person name="Tanasupawat S."/>
            <person name="Yamada Y."/>
        </authorList>
    </citation>
    <scope>NUCLEOTIDE SEQUENCE [LARGE SCALE GENOMIC DNA]</scope>
    <source>
        <strain evidence="2 3">AC10</strain>
    </source>
</reference>
<dbReference type="EMBL" id="WIPH01000003">
    <property type="protein sequence ID" value="MQR98026.1"/>
    <property type="molecule type" value="Genomic_DNA"/>
</dbReference>